<name>A0A164N559_9CRUS</name>
<feature type="domain" description="Reverse transcriptase" evidence="2">
    <location>
        <begin position="490"/>
        <end position="575"/>
    </location>
</feature>
<dbReference type="OrthoDB" id="6381216at2759"/>
<dbReference type="InterPro" id="IPR036397">
    <property type="entry name" value="RNaseH_sf"/>
</dbReference>
<dbReference type="SUPFAM" id="SSF56672">
    <property type="entry name" value="DNA/RNA polymerases"/>
    <property type="match status" value="1"/>
</dbReference>
<feature type="region of interest" description="Disordered" evidence="1">
    <location>
        <begin position="70"/>
        <end position="99"/>
    </location>
</feature>
<comment type="caution">
    <text evidence="3">The sequence shown here is derived from an EMBL/GenBank/DDBJ whole genome shotgun (WGS) entry which is preliminary data.</text>
</comment>
<feature type="non-terminal residue" evidence="3">
    <location>
        <position position="967"/>
    </location>
</feature>
<evidence type="ECO:0000313" key="3">
    <source>
        <dbReference type="EMBL" id="KZS05654.1"/>
    </source>
</evidence>
<feature type="compositionally biased region" description="Basic residues" evidence="1">
    <location>
        <begin position="82"/>
        <end position="94"/>
    </location>
</feature>
<dbReference type="InterPro" id="IPR052055">
    <property type="entry name" value="Hepadnavirus_pol/RT"/>
</dbReference>
<evidence type="ECO:0000259" key="2">
    <source>
        <dbReference type="Pfam" id="PF00078"/>
    </source>
</evidence>
<feature type="region of interest" description="Disordered" evidence="1">
    <location>
        <begin position="285"/>
        <end position="337"/>
    </location>
</feature>
<gene>
    <name evidence="3" type="ORF">APZ42_031098</name>
</gene>
<dbReference type="Gene3D" id="3.30.420.10">
    <property type="entry name" value="Ribonuclease H-like superfamily/Ribonuclease H"/>
    <property type="match status" value="1"/>
</dbReference>
<dbReference type="Gene3D" id="3.10.10.10">
    <property type="entry name" value="HIV Type 1 Reverse Transcriptase, subunit A, domain 1"/>
    <property type="match status" value="1"/>
</dbReference>
<dbReference type="InterPro" id="IPR043128">
    <property type="entry name" value="Rev_trsase/Diguanyl_cyclase"/>
</dbReference>
<organism evidence="3 4">
    <name type="scientific">Daphnia magna</name>
    <dbReference type="NCBI Taxonomy" id="35525"/>
    <lineage>
        <taxon>Eukaryota</taxon>
        <taxon>Metazoa</taxon>
        <taxon>Ecdysozoa</taxon>
        <taxon>Arthropoda</taxon>
        <taxon>Crustacea</taxon>
        <taxon>Branchiopoda</taxon>
        <taxon>Diplostraca</taxon>
        <taxon>Cladocera</taxon>
        <taxon>Anomopoda</taxon>
        <taxon>Daphniidae</taxon>
        <taxon>Daphnia</taxon>
    </lineage>
</organism>
<dbReference type="InterPro" id="IPR043502">
    <property type="entry name" value="DNA/RNA_pol_sf"/>
</dbReference>
<evidence type="ECO:0000313" key="4">
    <source>
        <dbReference type="Proteomes" id="UP000076858"/>
    </source>
</evidence>
<dbReference type="InterPro" id="IPR000477">
    <property type="entry name" value="RT_dom"/>
</dbReference>
<dbReference type="Gene3D" id="3.30.70.270">
    <property type="match status" value="2"/>
</dbReference>
<dbReference type="Proteomes" id="UP000076858">
    <property type="component" value="Unassembled WGS sequence"/>
</dbReference>
<dbReference type="GO" id="GO:0071897">
    <property type="term" value="P:DNA biosynthetic process"/>
    <property type="evidence" value="ECO:0007669"/>
    <property type="project" value="UniProtKB-ARBA"/>
</dbReference>
<dbReference type="PANTHER" id="PTHR33050:SF7">
    <property type="entry name" value="RIBONUCLEASE H"/>
    <property type="match status" value="1"/>
</dbReference>
<dbReference type="GO" id="GO:0003676">
    <property type="term" value="F:nucleic acid binding"/>
    <property type="evidence" value="ECO:0007669"/>
    <property type="project" value="InterPro"/>
</dbReference>
<dbReference type="EMBL" id="LRGB01002880">
    <property type="protein sequence ID" value="KZS05654.1"/>
    <property type="molecule type" value="Genomic_DNA"/>
</dbReference>
<dbReference type="AlphaFoldDB" id="A0A164N559"/>
<evidence type="ECO:0000256" key="1">
    <source>
        <dbReference type="SAM" id="MobiDB-lite"/>
    </source>
</evidence>
<keyword evidence="4" id="KW-1185">Reference proteome</keyword>
<accession>A0A164N559</accession>
<dbReference type="Pfam" id="PF00078">
    <property type="entry name" value="RVT_1"/>
    <property type="match status" value="1"/>
</dbReference>
<protein>
    <recommendedName>
        <fullName evidence="2">Reverse transcriptase domain-containing protein</fullName>
    </recommendedName>
</protein>
<dbReference type="PANTHER" id="PTHR33050">
    <property type="entry name" value="REVERSE TRANSCRIPTASE DOMAIN-CONTAINING PROTEIN"/>
    <property type="match status" value="1"/>
</dbReference>
<dbReference type="STRING" id="35525.A0A164N559"/>
<sequence length="967" mass="109803">MCLVRHVSLQLLEYFLLVYGTFDFWNLMIHFDGQLQYHFCYDEPEYQYLAYYRHDDGSVAGPSSDLEHRFRHRHSSVDSHSRVSRSRSRSRSPLRRPPVEPSAETFVVSESKTRLIRKWMVQGIPKSECKSLRHAYAPSFDGDFDLLCPKLDETMVRYWKQAVGKDWRSNLNDFQEKSWQSVQYQVLDSFRPLLQTWNQLPVGSPLLKNMEDSLKLLGAAFAGISKLRRANAMRHVAPDLLPLLKDDRMFSSREFERLFGEKFLTAMVKDADDFEKVKKFAGRSGGPFTTRSENRGSSGRGGHGYRVPDSRYPPTSSGTRHGGQGFTPSSSKSQQQSSRYVPLSSNFTLSFPVGCRLTRFGVAWSQFSTDPWILSTVLKGCFIDFIDLPFQQSAPAGCVMSQDMVAVCDQEIDQLLNKGAISLVSPDSGDGFISNLFVIPKKSGGWRPIINLKRLNAFIRYQHFKMEGLDCVRYLLQRGDWMVKLDLQDACLPFGLCSAPRVFTKLLRPVVAYLRERGIRLVIYLDDILILNSSYAALLHDLKTVVNLLSFLGFVINYEKLVTTPQQIMDYLGVVVDSLLLSFSLPSAKVDSIIALCKAVLVSSKVKLRDLAKLMGNFSWSISSVPFAQGHFRKLQQFYLSHSHGDLDISVSLSHGAKSDLEWWVNHLQQSNGKSFFPDQPDLVIYSDASLQGWGAVCDQTQTRGPWTIEDQSRHINELELLGAFFALQVFTAASQDISVHIYLDNTTAVAYVNKCGGTHSRSLTEIADRIVQWCEARHISILASHLPGHSNFVADAQSRTTLDSSDWMLHAESFAQLRNIWPINFDLFASAWNAQHQHFASWLPQPNASALNAFSLNWRDLQGYAFPPFSLIPRCLAKVRRDKADLVLVCPLWTSQAWFPLLLQMSIDVPRIFRPTPYLVHSPKLEPHPLLQSSRFLLSGWRLSRADLKIRAFRQMLSAFSWPATV</sequence>
<reference evidence="3 4" key="1">
    <citation type="submission" date="2016-03" db="EMBL/GenBank/DDBJ databases">
        <title>EvidentialGene: Evidence-directed Construction of Genes on Genomes.</title>
        <authorList>
            <person name="Gilbert D.G."/>
            <person name="Choi J.-H."/>
            <person name="Mockaitis K."/>
            <person name="Colbourne J."/>
            <person name="Pfrender M."/>
        </authorList>
    </citation>
    <scope>NUCLEOTIDE SEQUENCE [LARGE SCALE GENOMIC DNA]</scope>
    <source>
        <strain evidence="3 4">Xinb3</strain>
        <tissue evidence="3">Complete organism</tissue>
    </source>
</reference>
<dbReference type="CDD" id="cd09275">
    <property type="entry name" value="RNase_HI_RT_DIRS1"/>
    <property type="match status" value="1"/>
</dbReference>
<proteinExistence type="predicted"/>